<sequence>MAIPYLQSGQVCSVLPADVATDTLQSLALFKDPHLEVIRMVLPAGKTIPPHHVNGPITIHCLAGEVAVKSEQQTYSLDAGDLQYFAGGVEHQLEAMQASVLLVSIVLIPSSAS</sequence>
<gene>
    <name evidence="2" type="ORF">ACFFJH_09900</name>
</gene>
<comment type="caution">
    <text evidence="2">The sequence shown here is derived from an EMBL/GenBank/DDBJ whole genome shotgun (WGS) entry which is preliminary data.</text>
</comment>
<dbReference type="EMBL" id="JBHLXJ010000009">
    <property type="protein sequence ID" value="MFC0350119.1"/>
    <property type="molecule type" value="Genomic_DNA"/>
</dbReference>
<dbReference type="InterPro" id="IPR014710">
    <property type="entry name" value="RmlC-like_jellyroll"/>
</dbReference>
<protein>
    <submittedName>
        <fullName evidence="2">Cupin domain-containing protein</fullName>
    </submittedName>
</protein>
<dbReference type="Pfam" id="PF07883">
    <property type="entry name" value="Cupin_2"/>
    <property type="match status" value="1"/>
</dbReference>
<evidence type="ECO:0000313" key="2">
    <source>
        <dbReference type="EMBL" id="MFC0350119.1"/>
    </source>
</evidence>
<name>A0ABV6IE64_9BURK</name>
<proteinExistence type="predicted"/>
<dbReference type="InterPro" id="IPR011051">
    <property type="entry name" value="RmlC_Cupin_sf"/>
</dbReference>
<reference evidence="2 3" key="1">
    <citation type="submission" date="2024-09" db="EMBL/GenBank/DDBJ databases">
        <authorList>
            <person name="Sun Q."/>
            <person name="Mori K."/>
        </authorList>
    </citation>
    <scope>NUCLEOTIDE SEQUENCE [LARGE SCALE GENOMIC DNA]</scope>
    <source>
        <strain evidence="2 3">CCM 8677</strain>
    </source>
</reference>
<dbReference type="Gene3D" id="2.60.120.10">
    <property type="entry name" value="Jelly Rolls"/>
    <property type="match status" value="1"/>
</dbReference>
<accession>A0ABV6IE64</accession>
<dbReference type="PANTHER" id="PTHR37694:SF1">
    <property type="entry name" value="SLR8022 PROTEIN"/>
    <property type="match status" value="1"/>
</dbReference>
<dbReference type="InterPro" id="IPR013096">
    <property type="entry name" value="Cupin_2"/>
</dbReference>
<dbReference type="SUPFAM" id="SSF51182">
    <property type="entry name" value="RmlC-like cupins"/>
    <property type="match status" value="1"/>
</dbReference>
<evidence type="ECO:0000259" key="1">
    <source>
        <dbReference type="Pfam" id="PF07883"/>
    </source>
</evidence>
<feature type="domain" description="Cupin type-2" evidence="1">
    <location>
        <begin position="39"/>
        <end position="97"/>
    </location>
</feature>
<keyword evidence="3" id="KW-1185">Reference proteome</keyword>
<evidence type="ECO:0000313" key="3">
    <source>
        <dbReference type="Proteomes" id="UP001589844"/>
    </source>
</evidence>
<dbReference type="PANTHER" id="PTHR37694">
    <property type="entry name" value="SLR8022 PROTEIN"/>
    <property type="match status" value="1"/>
</dbReference>
<dbReference type="RefSeq" id="WP_390212050.1">
    <property type="nucleotide sequence ID" value="NZ_JBHLXJ010000009.1"/>
</dbReference>
<organism evidence="2 3">
    <name type="scientific">Undibacterium danionis</name>
    <dbReference type="NCBI Taxonomy" id="1812100"/>
    <lineage>
        <taxon>Bacteria</taxon>
        <taxon>Pseudomonadati</taxon>
        <taxon>Pseudomonadota</taxon>
        <taxon>Betaproteobacteria</taxon>
        <taxon>Burkholderiales</taxon>
        <taxon>Oxalobacteraceae</taxon>
        <taxon>Undibacterium</taxon>
    </lineage>
</organism>
<dbReference type="Proteomes" id="UP001589844">
    <property type="component" value="Unassembled WGS sequence"/>
</dbReference>